<accession>A0ABN8LFU9</accession>
<dbReference type="PRINTS" id="PR00449">
    <property type="entry name" value="RASTRNSFRMNG"/>
</dbReference>
<organism evidence="6 7">
    <name type="scientific">Porites evermanni</name>
    <dbReference type="NCBI Taxonomy" id="104178"/>
    <lineage>
        <taxon>Eukaryota</taxon>
        <taxon>Metazoa</taxon>
        <taxon>Cnidaria</taxon>
        <taxon>Anthozoa</taxon>
        <taxon>Hexacorallia</taxon>
        <taxon>Scleractinia</taxon>
        <taxon>Fungiina</taxon>
        <taxon>Poritidae</taxon>
        <taxon>Porites</taxon>
    </lineage>
</organism>
<dbReference type="PROSITE" id="PS51419">
    <property type="entry name" value="RAB"/>
    <property type="match status" value="1"/>
</dbReference>
<dbReference type="Gene3D" id="3.40.50.300">
    <property type="entry name" value="P-loop containing nucleotide triphosphate hydrolases"/>
    <property type="match status" value="1"/>
</dbReference>
<evidence type="ECO:0000313" key="7">
    <source>
        <dbReference type="Proteomes" id="UP001159427"/>
    </source>
</evidence>
<dbReference type="InterPro" id="IPR027417">
    <property type="entry name" value="P-loop_NTPase"/>
</dbReference>
<dbReference type="PROSITE" id="PS51420">
    <property type="entry name" value="RHO"/>
    <property type="match status" value="1"/>
</dbReference>
<comment type="caution">
    <text evidence="6">The sequence shown here is derived from an EMBL/GenBank/DDBJ whole genome shotgun (WGS) entry which is preliminary data.</text>
</comment>
<dbReference type="InterPro" id="IPR005225">
    <property type="entry name" value="Small_GTP-bd"/>
</dbReference>
<evidence type="ECO:0000256" key="3">
    <source>
        <dbReference type="ARBA" id="ARBA00023274"/>
    </source>
</evidence>
<name>A0ABN8LFU9_9CNID</name>
<dbReference type="SUPFAM" id="SSF52540">
    <property type="entry name" value="P-loop containing nucleoside triphosphate hydrolases"/>
    <property type="match status" value="1"/>
</dbReference>
<sequence length="471" mass="53748">MREEDVEVAIKVVVVGNGAVGKSSMIQRYCKGIFTKDYKKTIGVDFLERQISIRSEDVRLMLWDTAGQEEFDAITKAYYRGAQACAIVFSTVDRDSFEAVEKWRTKVEEECGSIPMVLVQNKIDLIDQAVVQVDEAESLAKKLRLKFYRTSVKEDLNVNDVFMYLSERYLEALQNVDVEEPKSQQQKNVAGMFNTASPANNSQPGNNNARAAQQVESGDIITLKPNKQRTKGKKKLACSLFYLNIFNRGTHMTFLLSDGPIKMLYFNVFIIITPLCFRPRLAMPTAKIVKPQGEPDEFEQTISQALLELELNSTDLRSSLRELYISGAKEIDVAGKKAIVIFVPVPQIRPFQKIQTRLVRELEKKFSGKHVVIVAQRRILPRQTRKSRNQKQKRPRSRTLTSVHDAILEDLVFPSEIVGKRTRVKMDGSRLIKVHLDKLQQTNVDHKLDTFSTVYKKLTGKDVVFEFPSYD</sequence>
<dbReference type="SMART" id="SM00175">
    <property type="entry name" value="RAB"/>
    <property type="match status" value="1"/>
</dbReference>
<dbReference type="SMART" id="SM00174">
    <property type="entry name" value="RHO"/>
    <property type="match status" value="1"/>
</dbReference>
<dbReference type="EMBL" id="CALNXI010000032">
    <property type="protein sequence ID" value="CAH3015962.1"/>
    <property type="molecule type" value="Genomic_DNA"/>
</dbReference>
<evidence type="ECO:0000256" key="2">
    <source>
        <dbReference type="ARBA" id="ARBA00022980"/>
    </source>
</evidence>
<dbReference type="InterPro" id="IPR000554">
    <property type="entry name" value="Ribosomal_eS7"/>
</dbReference>
<dbReference type="NCBIfam" id="TIGR00231">
    <property type="entry name" value="small_GTP"/>
    <property type="match status" value="1"/>
</dbReference>
<keyword evidence="2" id="KW-0689">Ribosomal protein</keyword>
<dbReference type="PROSITE" id="PS51421">
    <property type="entry name" value="RAS"/>
    <property type="match status" value="1"/>
</dbReference>
<dbReference type="SMART" id="SM00173">
    <property type="entry name" value="RAS"/>
    <property type="match status" value="1"/>
</dbReference>
<evidence type="ECO:0000256" key="5">
    <source>
        <dbReference type="ARBA" id="ARBA00035404"/>
    </source>
</evidence>
<evidence type="ECO:0000313" key="6">
    <source>
        <dbReference type="EMBL" id="CAH3015962.1"/>
    </source>
</evidence>
<keyword evidence="7" id="KW-1185">Reference proteome</keyword>
<dbReference type="InterPro" id="IPR001806">
    <property type="entry name" value="Small_GTPase"/>
</dbReference>
<dbReference type="PANTHER" id="PTHR11278:SF0">
    <property type="entry name" value="SMALL RIBOSOMAL SUBUNIT PROTEIN ES7"/>
    <property type="match status" value="1"/>
</dbReference>
<comment type="similarity">
    <text evidence="1">Belongs to the eukaryotic ribosomal protein eS7 family.</text>
</comment>
<gene>
    <name evidence="6" type="ORF">PEVE_00023995</name>
</gene>
<protein>
    <recommendedName>
        <fullName evidence="4">Small ribosomal subunit protein eS7</fullName>
    </recommendedName>
    <alternativeName>
        <fullName evidence="5">40S ribosomal protein S7</fullName>
    </alternativeName>
</protein>
<dbReference type="SMART" id="SM00176">
    <property type="entry name" value="RAN"/>
    <property type="match status" value="1"/>
</dbReference>
<dbReference type="PANTHER" id="PTHR11278">
    <property type="entry name" value="40S RIBOSOMAL PROTEIN S7"/>
    <property type="match status" value="1"/>
</dbReference>
<evidence type="ECO:0000256" key="1">
    <source>
        <dbReference type="ARBA" id="ARBA00007820"/>
    </source>
</evidence>
<dbReference type="PROSITE" id="PS00948">
    <property type="entry name" value="RIBOSOMAL_S7E"/>
    <property type="match status" value="1"/>
</dbReference>
<proteinExistence type="inferred from homology"/>
<reference evidence="6 7" key="1">
    <citation type="submission" date="2022-05" db="EMBL/GenBank/DDBJ databases">
        <authorList>
            <consortium name="Genoscope - CEA"/>
            <person name="William W."/>
        </authorList>
    </citation>
    <scope>NUCLEOTIDE SEQUENCE [LARGE SCALE GENOMIC DNA]</scope>
</reference>
<dbReference type="Pfam" id="PF00071">
    <property type="entry name" value="Ras"/>
    <property type="match status" value="1"/>
</dbReference>
<keyword evidence="3" id="KW-0687">Ribonucleoprotein</keyword>
<dbReference type="Proteomes" id="UP001159427">
    <property type="component" value="Unassembled WGS sequence"/>
</dbReference>
<evidence type="ECO:0000256" key="4">
    <source>
        <dbReference type="ARBA" id="ARBA00035279"/>
    </source>
</evidence>
<dbReference type="InterPro" id="IPR047861">
    <property type="entry name" value="Ribosomal_eS7_CS"/>
</dbReference>
<dbReference type="Pfam" id="PF01251">
    <property type="entry name" value="Ribosomal_S7e"/>
    <property type="match status" value="1"/>
</dbReference>